<reference evidence="2 3" key="1">
    <citation type="submission" date="2023-04" db="EMBL/GenBank/DDBJ databases">
        <title>A long-awaited taxogenomic arrangement of the family Halomonadaceae.</title>
        <authorList>
            <person name="De La Haba R."/>
            <person name="Chuvochina M."/>
            <person name="Wittouck S."/>
            <person name="Arahal D.R."/>
            <person name="Sanchez-Porro C."/>
            <person name="Hugenholtz P."/>
            <person name="Ventosa A."/>
        </authorList>
    </citation>
    <scope>NUCLEOTIDE SEQUENCE [LARGE SCALE GENOMIC DNA]</scope>
    <source>
        <strain evidence="2 3">DSM 23530</strain>
    </source>
</reference>
<dbReference type="EMBL" id="JARWAK010000008">
    <property type="protein sequence ID" value="MDR5867272.1"/>
    <property type="molecule type" value="Genomic_DNA"/>
</dbReference>
<organism evidence="2 3">
    <name type="scientific">Halomonas koreensis</name>
    <dbReference type="NCBI Taxonomy" id="245385"/>
    <lineage>
        <taxon>Bacteria</taxon>
        <taxon>Pseudomonadati</taxon>
        <taxon>Pseudomonadota</taxon>
        <taxon>Gammaproteobacteria</taxon>
        <taxon>Oceanospirillales</taxon>
        <taxon>Halomonadaceae</taxon>
        <taxon>Halomonas</taxon>
    </lineage>
</organism>
<protein>
    <submittedName>
        <fullName evidence="2">Cro/CI family transcriptional regulator</fullName>
    </submittedName>
</protein>
<dbReference type="Pfam" id="PF14549">
    <property type="entry name" value="P22_Cro"/>
    <property type="match status" value="1"/>
</dbReference>
<name>A0ABU1G2U5_9GAMM</name>
<evidence type="ECO:0000313" key="2">
    <source>
        <dbReference type="EMBL" id="MDR5867272.1"/>
    </source>
</evidence>
<feature type="region of interest" description="Disordered" evidence="1">
    <location>
        <begin position="46"/>
        <end position="67"/>
    </location>
</feature>
<keyword evidence="3" id="KW-1185">Reference proteome</keyword>
<sequence length="67" mass="6983">MKKADAIDHFGSKAALAAALGITVQAIAQWGEDVPARRSLELEKVTGGALRAEPPLREPGMRATTAA</sequence>
<evidence type="ECO:0000313" key="3">
    <source>
        <dbReference type="Proteomes" id="UP001264519"/>
    </source>
</evidence>
<proteinExistence type="predicted"/>
<dbReference type="InterPro" id="IPR010982">
    <property type="entry name" value="Lambda_DNA-bd_dom_sf"/>
</dbReference>
<gene>
    <name evidence="2" type="ORF">QC818_10765</name>
</gene>
<dbReference type="Proteomes" id="UP001264519">
    <property type="component" value="Unassembled WGS sequence"/>
</dbReference>
<evidence type="ECO:0000256" key="1">
    <source>
        <dbReference type="SAM" id="MobiDB-lite"/>
    </source>
</evidence>
<comment type="caution">
    <text evidence="2">The sequence shown here is derived from an EMBL/GenBank/DDBJ whole genome shotgun (WGS) entry which is preliminary data.</text>
</comment>
<dbReference type="RefSeq" id="WP_309652865.1">
    <property type="nucleotide sequence ID" value="NZ_JARWAK010000008.1"/>
</dbReference>
<dbReference type="Gene3D" id="1.10.260.40">
    <property type="entry name" value="lambda repressor-like DNA-binding domains"/>
    <property type="match status" value="1"/>
</dbReference>
<dbReference type="SUPFAM" id="SSF47413">
    <property type="entry name" value="lambda repressor-like DNA-binding domains"/>
    <property type="match status" value="1"/>
</dbReference>
<accession>A0ABU1G2U5</accession>